<keyword evidence="5" id="KW-0346">Stress response</keyword>
<evidence type="ECO:0000256" key="3">
    <source>
        <dbReference type="ARBA" id="ARBA00022553"/>
    </source>
</evidence>
<evidence type="ECO:0000259" key="12">
    <source>
        <dbReference type="PROSITE" id="PS00434"/>
    </source>
</evidence>
<evidence type="ECO:0000256" key="5">
    <source>
        <dbReference type="ARBA" id="ARBA00023016"/>
    </source>
</evidence>
<evidence type="ECO:0000313" key="14">
    <source>
        <dbReference type="Proteomes" id="UP000250235"/>
    </source>
</evidence>
<feature type="domain" description="HSF-type DNA-binding" evidence="12">
    <location>
        <begin position="59"/>
        <end position="83"/>
    </location>
</feature>
<comment type="similarity">
    <text evidence="9">Belongs to the HSF family.</text>
</comment>
<feature type="region of interest" description="Disordered" evidence="11">
    <location>
        <begin position="207"/>
        <end position="236"/>
    </location>
</feature>
<keyword evidence="6" id="KW-0238">DNA-binding</keyword>
<keyword evidence="4" id="KW-0805">Transcription regulation</keyword>
<sequence length="329" mass="37153">MHGMEGGDGYSYGNGVIAPFVMKTYQMVNDATTNEVIAWGNGSNSFIVVEPLSFSQRILPVYFKHNNFSSFVRQLNTYGFRKVDPDRWEFANEWFLRGRTQLLINIVRRKHNSRNFVSHYKNEDGEEEEIELEIRKLKQEQKRLEQELQSMNRRLEATEKRPQQMMTFLNKVVEDPGILPRIMLEREEKLKQITSGNNEKKRKALISAPSLNSLPEMAMPSSSTSSEEDHEGNGIKGSAQISSYSDCFEMPCPEGSNNHLPIISQEHHSATFPGLLTGDSVAVSPLLSNDFGYSFGDGVLMGYLEELASDENVSVTPPYPFSLFGGGFS</sequence>
<evidence type="ECO:0000256" key="11">
    <source>
        <dbReference type="SAM" id="MobiDB-lite"/>
    </source>
</evidence>
<dbReference type="EMBL" id="KQ993852">
    <property type="protein sequence ID" value="KZV48527.1"/>
    <property type="molecule type" value="Genomic_DNA"/>
</dbReference>
<dbReference type="InterPro" id="IPR036388">
    <property type="entry name" value="WH-like_DNA-bd_sf"/>
</dbReference>
<keyword evidence="14" id="KW-1185">Reference proteome</keyword>
<dbReference type="GO" id="GO:0005634">
    <property type="term" value="C:nucleus"/>
    <property type="evidence" value="ECO:0007669"/>
    <property type="project" value="UniProtKB-SubCell"/>
</dbReference>
<evidence type="ECO:0000256" key="7">
    <source>
        <dbReference type="ARBA" id="ARBA00023163"/>
    </source>
</evidence>
<evidence type="ECO:0000256" key="8">
    <source>
        <dbReference type="ARBA" id="ARBA00023242"/>
    </source>
</evidence>
<dbReference type="PANTHER" id="PTHR10015:SF332">
    <property type="entry name" value="HEAT STRESS TRANSCRIPTION FACTOR C-1"/>
    <property type="match status" value="1"/>
</dbReference>
<comment type="subcellular location">
    <subcellularLocation>
        <location evidence="1">Nucleus</location>
    </subcellularLocation>
</comment>
<feature type="coiled-coil region" evidence="10">
    <location>
        <begin position="120"/>
        <end position="161"/>
    </location>
</feature>
<dbReference type="GO" id="GO:0003700">
    <property type="term" value="F:DNA-binding transcription factor activity"/>
    <property type="evidence" value="ECO:0007669"/>
    <property type="project" value="InterPro"/>
</dbReference>
<organism evidence="13 14">
    <name type="scientific">Dorcoceras hygrometricum</name>
    <dbReference type="NCBI Taxonomy" id="472368"/>
    <lineage>
        <taxon>Eukaryota</taxon>
        <taxon>Viridiplantae</taxon>
        <taxon>Streptophyta</taxon>
        <taxon>Embryophyta</taxon>
        <taxon>Tracheophyta</taxon>
        <taxon>Spermatophyta</taxon>
        <taxon>Magnoliopsida</taxon>
        <taxon>eudicotyledons</taxon>
        <taxon>Gunneridae</taxon>
        <taxon>Pentapetalae</taxon>
        <taxon>asterids</taxon>
        <taxon>lamiids</taxon>
        <taxon>Lamiales</taxon>
        <taxon>Gesneriaceae</taxon>
        <taxon>Didymocarpoideae</taxon>
        <taxon>Trichosporeae</taxon>
        <taxon>Loxocarpinae</taxon>
        <taxon>Dorcoceras</taxon>
    </lineage>
</organism>
<dbReference type="PRINTS" id="PR00056">
    <property type="entry name" value="HSFDOMAIN"/>
</dbReference>
<keyword evidence="10" id="KW-0175">Coiled coil</keyword>
<accession>A0A2Z7CRE7</accession>
<protein>
    <recommendedName>
        <fullName evidence="12">HSF-type DNA-binding domain-containing protein</fullName>
    </recommendedName>
</protein>
<dbReference type="InterPro" id="IPR000232">
    <property type="entry name" value="HSF_DNA-bd"/>
</dbReference>
<keyword evidence="8" id="KW-0539">Nucleus</keyword>
<dbReference type="Pfam" id="PF00447">
    <property type="entry name" value="HSF_DNA-bind"/>
    <property type="match status" value="1"/>
</dbReference>
<keyword evidence="3" id="KW-0597">Phosphoprotein</keyword>
<proteinExistence type="inferred from homology"/>
<dbReference type="GO" id="GO:0006357">
    <property type="term" value="P:regulation of transcription by RNA polymerase II"/>
    <property type="evidence" value="ECO:0007669"/>
    <property type="project" value="TreeGrafter"/>
</dbReference>
<dbReference type="AlphaFoldDB" id="A0A2Z7CRE7"/>
<dbReference type="GO" id="GO:0034605">
    <property type="term" value="P:cellular response to heat"/>
    <property type="evidence" value="ECO:0007669"/>
    <property type="project" value="TreeGrafter"/>
</dbReference>
<dbReference type="SUPFAM" id="SSF46785">
    <property type="entry name" value="Winged helix' DNA-binding domain"/>
    <property type="match status" value="1"/>
</dbReference>
<reference evidence="13 14" key="1">
    <citation type="journal article" date="2015" name="Proc. Natl. Acad. Sci. U.S.A.">
        <title>The resurrection genome of Boea hygrometrica: A blueprint for survival of dehydration.</title>
        <authorList>
            <person name="Xiao L."/>
            <person name="Yang G."/>
            <person name="Zhang L."/>
            <person name="Yang X."/>
            <person name="Zhao S."/>
            <person name="Ji Z."/>
            <person name="Zhou Q."/>
            <person name="Hu M."/>
            <person name="Wang Y."/>
            <person name="Chen M."/>
            <person name="Xu Y."/>
            <person name="Jin H."/>
            <person name="Xiao X."/>
            <person name="Hu G."/>
            <person name="Bao F."/>
            <person name="Hu Y."/>
            <person name="Wan P."/>
            <person name="Li L."/>
            <person name="Deng X."/>
            <person name="Kuang T."/>
            <person name="Xiang C."/>
            <person name="Zhu J.K."/>
            <person name="Oliver M.J."/>
            <person name="He Y."/>
        </authorList>
    </citation>
    <scope>NUCLEOTIDE SEQUENCE [LARGE SCALE GENOMIC DNA]</scope>
    <source>
        <strain evidence="14">cv. XS01</strain>
    </source>
</reference>
<dbReference type="InterPro" id="IPR036390">
    <property type="entry name" value="WH_DNA-bd_sf"/>
</dbReference>
<evidence type="ECO:0000256" key="4">
    <source>
        <dbReference type="ARBA" id="ARBA00023015"/>
    </source>
</evidence>
<evidence type="ECO:0000256" key="9">
    <source>
        <dbReference type="RuleBase" id="RU004020"/>
    </source>
</evidence>
<comment type="subunit">
    <text evidence="2">Homotrimer.</text>
</comment>
<gene>
    <name evidence="13" type="ORF">F511_08426</name>
</gene>
<dbReference type="PROSITE" id="PS00434">
    <property type="entry name" value="HSF_DOMAIN"/>
    <property type="match status" value="1"/>
</dbReference>
<evidence type="ECO:0000256" key="1">
    <source>
        <dbReference type="ARBA" id="ARBA00004123"/>
    </source>
</evidence>
<evidence type="ECO:0000256" key="6">
    <source>
        <dbReference type="ARBA" id="ARBA00023125"/>
    </source>
</evidence>
<dbReference type="OrthoDB" id="60033at2759"/>
<dbReference type="PANTHER" id="PTHR10015">
    <property type="entry name" value="HEAT SHOCK TRANSCRIPTION FACTOR"/>
    <property type="match status" value="1"/>
</dbReference>
<dbReference type="GO" id="GO:0000978">
    <property type="term" value="F:RNA polymerase II cis-regulatory region sequence-specific DNA binding"/>
    <property type="evidence" value="ECO:0007669"/>
    <property type="project" value="TreeGrafter"/>
</dbReference>
<keyword evidence="7" id="KW-0804">Transcription</keyword>
<dbReference type="Gene3D" id="1.10.10.10">
    <property type="entry name" value="Winged helix-like DNA-binding domain superfamily/Winged helix DNA-binding domain"/>
    <property type="match status" value="1"/>
</dbReference>
<name>A0A2Z7CRE7_9LAMI</name>
<dbReference type="Proteomes" id="UP000250235">
    <property type="component" value="Unassembled WGS sequence"/>
</dbReference>
<dbReference type="SMART" id="SM00415">
    <property type="entry name" value="HSF"/>
    <property type="match status" value="1"/>
</dbReference>
<evidence type="ECO:0000256" key="2">
    <source>
        <dbReference type="ARBA" id="ARBA00011233"/>
    </source>
</evidence>
<evidence type="ECO:0000256" key="10">
    <source>
        <dbReference type="SAM" id="Coils"/>
    </source>
</evidence>
<evidence type="ECO:0000313" key="13">
    <source>
        <dbReference type="EMBL" id="KZV48527.1"/>
    </source>
</evidence>
<dbReference type="FunFam" id="1.10.10.10:FF:000037">
    <property type="entry name" value="Heat stress transcription factor B-4"/>
    <property type="match status" value="1"/>
</dbReference>